<dbReference type="PROSITE" id="PS00059">
    <property type="entry name" value="ADH_ZINC"/>
    <property type="match status" value="1"/>
</dbReference>
<organism evidence="13 14">
    <name type="scientific">Colletotrichum gloeosporioides (strain Cg-14)</name>
    <name type="common">Anthracnose fungus</name>
    <name type="synonym">Glomerella cingulata</name>
    <dbReference type="NCBI Taxonomy" id="1237896"/>
    <lineage>
        <taxon>Eukaryota</taxon>
        <taxon>Fungi</taxon>
        <taxon>Dikarya</taxon>
        <taxon>Ascomycota</taxon>
        <taxon>Pezizomycotina</taxon>
        <taxon>Sordariomycetes</taxon>
        <taxon>Hypocreomycetidae</taxon>
        <taxon>Glomerellales</taxon>
        <taxon>Glomerellaceae</taxon>
        <taxon>Colletotrichum</taxon>
        <taxon>Colletotrichum gloeosporioides species complex</taxon>
    </lineage>
</organism>
<dbReference type="STRING" id="1237896.T0LP67"/>
<comment type="caution">
    <text evidence="13">The sequence shown here is derived from an EMBL/GenBank/DDBJ whole genome shotgun (WGS) entry which is preliminary data.</text>
</comment>
<evidence type="ECO:0000313" key="13">
    <source>
        <dbReference type="EMBL" id="EQB53511.1"/>
    </source>
</evidence>
<keyword evidence="4 11" id="KW-0862">Zinc</keyword>
<dbReference type="InterPro" id="IPR036291">
    <property type="entry name" value="NAD(P)-bd_dom_sf"/>
</dbReference>
<name>T0LP67_COLGC</name>
<evidence type="ECO:0000256" key="9">
    <source>
        <dbReference type="ARBA" id="ARBA00026119"/>
    </source>
</evidence>
<dbReference type="CDD" id="cd05285">
    <property type="entry name" value="sorbitol_DH"/>
    <property type="match status" value="1"/>
</dbReference>
<evidence type="ECO:0000256" key="8">
    <source>
        <dbReference type="ARBA" id="ARBA00025713"/>
    </source>
</evidence>
<dbReference type="Pfam" id="PF00107">
    <property type="entry name" value="ADH_zinc_N"/>
    <property type="match status" value="1"/>
</dbReference>
<keyword evidence="3 11" id="KW-0479">Metal-binding</keyword>
<dbReference type="Pfam" id="PF08240">
    <property type="entry name" value="ADH_N"/>
    <property type="match status" value="1"/>
</dbReference>
<proteinExistence type="inferred from homology"/>
<reference evidence="14" key="1">
    <citation type="journal article" date="2013" name="Mol. Plant Microbe Interact.">
        <title>Global aspects of pacC regulation of pathogenicity genes in Colletotrichum gloeosporioides as revealed by transcriptome analysis.</title>
        <authorList>
            <person name="Alkan N."/>
            <person name="Meng X."/>
            <person name="Friedlander G."/>
            <person name="Reuveni E."/>
            <person name="Sukno S."/>
            <person name="Sherman A."/>
            <person name="Thon M."/>
            <person name="Fluhr R."/>
            <person name="Prusky D."/>
        </authorList>
    </citation>
    <scope>NUCLEOTIDE SEQUENCE [LARGE SCALE GENOMIC DNA]</scope>
    <source>
        <strain evidence="14">Cg-14</strain>
    </source>
</reference>
<evidence type="ECO:0000256" key="6">
    <source>
        <dbReference type="ARBA" id="ARBA00023027"/>
    </source>
</evidence>
<evidence type="ECO:0000256" key="1">
    <source>
        <dbReference type="ARBA" id="ARBA00001947"/>
    </source>
</evidence>
<evidence type="ECO:0000256" key="2">
    <source>
        <dbReference type="ARBA" id="ARBA00008072"/>
    </source>
</evidence>
<accession>T0LP67</accession>
<dbReference type="GO" id="GO:0008270">
    <property type="term" value="F:zinc ion binding"/>
    <property type="evidence" value="ECO:0007669"/>
    <property type="project" value="InterPro"/>
</dbReference>
<keyword evidence="6" id="KW-0520">NAD</keyword>
<dbReference type="SMART" id="SM00829">
    <property type="entry name" value="PKS_ER"/>
    <property type="match status" value="1"/>
</dbReference>
<dbReference type="OMA" id="IWRYANT"/>
<dbReference type="InterPro" id="IPR045306">
    <property type="entry name" value="SDH-like"/>
</dbReference>
<dbReference type="AlphaFoldDB" id="T0LP67"/>
<evidence type="ECO:0000256" key="10">
    <source>
        <dbReference type="ARBA" id="ARBA00030139"/>
    </source>
</evidence>
<evidence type="ECO:0000256" key="7">
    <source>
        <dbReference type="ARBA" id="ARBA00024843"/>
    </source>
</evidence>
<dbReference type="GO" id="GO:0006062">
    <property type="term" value="P:sorbitol catabolic process"/>
    <property type="evidence" value="ECO:0007669"/>
    <property type="project" value="TreeGrafter"/>
</dbReference>
<dbReference type="EMBL" id="AMYD01001353">
    <property type="protein sequence ID" value="EQB53511.1"/>
    <property type="molecule type" value="Genomic_DNA"/>
</dbReference>
<feature type="domain" description="Enoyl reductase (ER)" evidence="12">
    <location>
        <begin position="12"/>
        <end position="330"/>
    </location>
</feature>
<comment type="similarity">
    <text evidence="2 11">Belongs to the zinc-containing alcohol dehydrogenase family.</text>
</comment>
<dbReference type="Gene3D" id="3.90.180.10">
    <property type="entry name" value="Medium-chain alcohol dehydrogenases, catalytic domain"/>
    <property type="match status" value="1"/>
</dbReference>
<sequence>MATSHIAAVLYGARDLRITRVETLPLGPDEVQISPRATGLCGTDQHYYQNGRNGIYEVCEPLVLGHEASGEVVAIGSAVKHLQPGDRVALEPQHACIIYCHHCREGRYNLCKSMKFNGSASARPPAQGSLQELWNHPAYLCYKLPDGVSYEEGVMVEPLSVALHSVRKARLEAGDTVLITGAGAIGLLCARVAKISGASTIIMVDVDETRLRFASKQGLADQTYQVPMSGRDGESCTGFVDRITVDLQKHTRVSTASAALECTGVESCLNLCITSVDAGAKIVLVAAIDLIAAGMVDVKPMITHRYPRERVVEALEDVLSKPDNLVKCIVTSN</sequence>
<dbReference type="Gene3D" id="3.40.50.720">
    <property type="entry name" value="NAD(P)-binding Rossmann-like Domain"/>
    <property type="match status" value="1"/>
</dbReference>
<dbReference type="OrthoDB" id="5363962at2759"/>
<evidence type="ECO:0000313" key="14">
    <source>
        <dbReference type="Proteomes" id="UP000015530"/>
    </source>
</evidence>
<dbReference type="PANTHER" id="PTHR43161:SF9">
    <property type="entry name" value="SORBITOL DEHYDROGENASE"/>
    <property type="match status" value="1"/>
</dbReference>
<dbReference type="Proteomes" id="UP000015530">
    <property type="component" value="Unassembled WGS sequence"/>
</dbReference>
<evidence type="ECO:0000256" key="4">
    <source>
        <dbReference type="ARBA" id="ARBA00022833"/>
    </source>
</evidence>
<evidence type="ECO:0000256" key="5">
    <source>
        <dbReference type="ARBA" id="ARBA00023002"/>
    </source>
</evidence>
<dbReference type="InterPro" id="IPR013149">
    <property type="entry name" value="ADH-like_C"/>
</dbReference>
<dbReference type="HOGENOM" id="CLU_026673_11_5_1"/>
<dbReference type="PANTHER" id="PTHR43161">
    <property type="entry name" value="SORBITOL DEHYDROGENASE"/>
    <property type="match status" value="1"/>
</dbReference>
<dbReference type="InterPro" id="IPR011032">
    <property type="entry name" value="GroES-like_sf"/>
</dbReference>
<dbReference type="GO" id="GO:0046526">
    <property type="term" value="F:D-xylulose reductase activity"/>
    <property type="evidence" value="ECO:0007669"/>
    <property type="project" value="UniProtKB-EC"/>
</dbReference>
<dbReference type="InterPro" id="IPR013154">
    <property type="entry name" value="ADH-like_N"/>
</dbReference>
<gene>
    <name evidence="13" type="ORF">CGLO_06759</name>
</gene>
<evidence type="ECO:0000259" key="12">
    <source>
        <dbReference type="SMART" id="SM00829"/>
    </source>
</evidence>
<keyword evidence="5" id="KW-0560">Oxidoreductase</keyword>
<dbReference type="SUPFAM" id="SSF51735">
    <property type="entry name" value="NAD(P)-binding Rossmann-fold domains"/>
    <property type="match status" value="1"/>
</dbReference>
<dbReference type="InterPro" id="IPR002328">
    <property type="entry name" value="ADH_Zn_CS"/>
</dbReference>
<comment type="cofactor">
    <cofactor evidence="1 11">
        <name>Zn(2+)</name>
        <dbReference type="ChEBI" id="CHEBI:29105"/>
    </cofactor>
</comment>
<evidence type="ECO:0000256" key="3">
    <source>
        <dbReference type="ARBA" id="ARBA00022723"/>
    </source>
</evidence>
<comment type="pathway">
    <text evidence="8">Carbohydrate degradation; L-arabinose degradation via L-arabinitol; D-xylulose 5-phosphate from L-arabinose (fungal route): step 4/5.</text>
</comment>
<comment type="function">
    <text evidence="7">Xylitol dehydrogenase which catalyzes the conversion of xylitol to D-xylulose. Xylose is a major component of hemicelluloses such as xylan. Most fungi utilize D-xylose via three enzymatic reactions, xylose reductase (XR), xylitol dehydrogenase (XDH), and xylulokinase, to form xylulose 5-phosphate, which enters pentose phosphate pathway.</text>
</comment>
<evidence type="ECO:0000256" key="11">
    <source>
        <dbReference type="RuleBase" id="RU361277"/>
    </source>
</evidence>
<dbReference type="InterPro" id="IPR020843">
    <property type="entry name" value="ER"/>
</dbReference>
<protein>
    <recommendedName>
        <fullName evidence="9">D-xylulose reductase</fullName>
        <ecNumber evidence="9">1.1.1.9</ecNumber>
    </recommendedName>
    <alternativeName>
        <fullName evidence="10">Xylitol dehydrogenase A</fullName>
    </alternativeName>
</protein>
<dbReference type="GO" id="GO:0003939">
    <property type="term" value="F:L-iditol 2-dehydrogenase (NAD+) activity"/>
    <property type="evidence" value="ECO:0007669"/>
    <property type="project" value="TreeGrafter"/>
</dbReference>
<dbReference type="SUPFAM" id="SSF50129">
    <property type="entry name" value="GroES-like"/>
    <property type="match status" value="1"/>
</dbReference>
<dbReference type="EC" id="1.1.1.9" evidence="9"/>